<keyword evidence="1" id="KW-0596">Phosphopantetheine</keyword>
<dbReference type="Gene3D" id="3.40.50.720">
    <property type="entry name" value="NAD(P)-binding Rossmann-like Domain"/>
    <property type="match status" value="1"/>
</dbReference>
<proteinExistence type="predicted"/>
<sequence>AGRQAAVVGTLRRDDGGPDRFLASLGEAFVGGIPVDWKAVYAGTGARRVDLPTYAFQHQRYWPEASSPETVPVVSTDPADALFWEAVEREDLESLAETLELPDKEPLGSVLPALSSWRRQSRDRSTVDGWRYRVTWKPLAEERPGRLTGTWLLVVPEAAAEGEWAAAASRMLTERGAAVRTLVLGASHLERKVLADRLREETAAETAGAVAGVLALPATAPHPHALHASLALLQALGDAGVDAPLWCATQGAVSVSGADTVHDPEQALLWGLGRTAALEHPERWGGLVDLPAGSPDERSLTRLAAVLTGAGAGSGAVGGEDQLAIRPTGVHVRRLVRASLAEARPVRAWRPEGTVLVTGGTGALGAHVARWLAHNTEADSAPVHLLLTSRSGPEAPGAGELRDELTALGAEVTIAACDVADRTALAELLASAVPADRPLTAVVHAAGVLDDGVVEALTPERFATVLAPKADAARNLHELTRDLDLSAFVLFSGVAGTLGDAGQANYAAANAYLDALAEHRRAAGLPATSIAWGRWGESGLAADGAVGDRLERGGVPAMEPRLALRALRQALDHDETAVAVADIQWERFAPGFTAVRPSPFIGDLPELRRLARSADPGDAATGAGGDGARSAAEALRQRLAGMSQAEQSLVVLELVRTQAAAALGHPSTAEVGAARAFKELGFDSLIALELRNRLNAATGLRLPATLVFDHPTPAALADYLRAEITQDGGAAAAAPGVAELERLESVLSVLDPDAPTRTDITARLRALLAKWDAAEPGSAPDGEAVTGRLQEATPDEVFAFIENELGI</sequence>
<dbReference type="InterPro" id="IPR050091">
    <property type="entry name" value="PKS_NRPS_Biosynth_Enz"/>
</dbReference>
<dbReference type="Pfam" id="PF00550">
    <property type="entry name" value="PP-binding"/>
    <property type="match status" value="1"/>
</dbReference>
<comment type="caution">
    <text evidence="7">The sequence shown here is derived from an EMBL/GenBank/DDBJ whole genome shotgun (WGS) entry which is preliminary data.</text>
</comment>
<evidence type="ECO:0000313" key="7">
    <source>
        <dbReference type="EMBL" id="MFE1755821.1"/>
    </source>
</evidence>
<dbReference type="InterPro" id="IPR009081">
    <property type="entry name" value="PP-bd_ACP"/>
</dbReference>
<reference evidence="7 8" key="1">
    <citation type="submission" date="2024-09" db="EMBL/GenBank/DDBJ databases">
        <title>The Natural Products Discovery Center: Release of the First 8490 Sequenced Strains for Exploring Actinobacteria Biosynthetic Diversity.</title>
        <authorList>
            <person name="Kalkreuter E."/>
            <person name="Kautsar S.A."/>
            <person name="Yang D."/>
            <person name="Bader C.D."/>
            <person name="Teijaro C.N."/>
            <person name="Fluegel L."/>
            <person name="Davis C.M."/>
            <person name="Simpson J.R."/>
            <person name="Lauterbach L."/>
            <person name="Steele A.D."/>
            <person name="Gui C."/>
            <person name="Meng S."/>
            <person name="Li G."/>
            <person name="Viehrig K."/>
            <person name="Ye F."/>
            <person name="Su P."/>
            <person name="Kiefer A.F."/>
            <person name="Nichols A."/>
            <person name="Cepeda A.J."/>
            <person name="Yan W."/>
            <person name="Fan B."/>
            <person name="Jiang Y."/>
            <person name="Adhikari A."/>
            <person name="Zheng C.-J."/>
            <person name="Schuster L."/>
            <person name="Cowan T.M."/>
            <person name="Smanski M.J."/>
            <person name="Chevrette M.G."/>
            <person name="De Carvalho L.P.S."/>
            <person name="Shen B."/>
        </authorList>
    </citation>
    <scope>NUCLEOTIDE SEQUENCE [LARGE SCALE GENOMIC DNA]</scope>
    <source>
        <strain evidence="7 8">NPDC059500</strain>
    </source>
</reference>
<dbReference type="SMART" id="SM00823">
    <property type="entry name" value="PKS_PP"/>
    <property type="match status" value="1"/>
</dbReference>
<evidence type="ECO:0000256" key="2">
    <source>
        <dbReference type="ARBA" id="ARBA00022553"/>
    </source>
</evidence>
<evidence type="ECO:0000256" key="4">
    <source>
        <dbReference type="ARBA" id="ARBA00023194"/>
    </source>
</evidence>
<dbReference type="InterPro" id="IPR057326">
    <property type="entry name" value="KR_dom"/>
</dbReference>
<gene>
    <name evidence="7" type="ORF">ACFW88_35740</name>
</gene>
<name>A0ABW6HGN9_9ACTN</name>
<dbReference type="Gene3D" id="6.10.140.1830">
    <property type="match status" value="1"/>
</dbReference>
<dbReference type="PANTHER" id="PTHR43775">
    <property type="entry name" value="FATTY ACID SYNTHASE"/>
    <property type="match status" value="1"/>
</dbReference>
<dbReference type="SUPFAM" id="SSF47336">
    <property type="entry name" value="ACP-like"/>
    <property type="match status" value="1"/>
</dbReference>
<evidence type="ECO:0000256" key="1">
    <source>
        <dbReference type="ARBA" id="ARBA00022450"/>
    </source>
</evidence>
<dbReference type="PANTHER" id="PTHR43775:SF51">
    <property type="entry name" value="INACTIVE PHENOLPHTHIOCEROL SYNTHESIS POLYKETIDE SYNTHASE TYPE I PKS1-RELATED"/>
    <property type="match status" value="1"/>
</dbReference>
<feature type="non-terminal residue" evidence="7">
    <location>
        <position position="1"/>
    </location>
</feature>
<organism evidence="7 8">
    <name type="scientific">Streptomyces anandii</name>
    <dbReference type="NCBI Taxonomy" id="285454"/>
    <lineage>
        <taxon>Bacteria</taxon>
        <taxon>Bacillati</taxon>
        <taxon>Actinomycetota</taxon>
        <taxon>Actinomycetes</taxon>
        <taxon>Kitasatosporales</taxon>
        <taxon>Streptomycetaceae</taxon>
        <taxon>Streptomyces</taxon>
    </lineage>
</organism>
<dbReference type="EMBL" id="JBHYTS010000117">
    <property type="protein sequence ID" value="MFE1755821.1"/>
    <property type="molecule type" value="Genomic_DNA"/>
</dbReference>
<evidence type="ECO:0000259" key="6">
    <source>
        <dbReference type="PROSITE" id="PS50075"/>
    </source>
</evidence>
<dbReference type="Gene3D" id="1.10.1200.10">
    <property type="entry name" value="ACP-like"/>
    <property type="match status" value="1"/>
</dbReference>
<keyword evidence="3" id="KW-0808">Transferase</keyword>
<evidence type="ECO:0000256" key="5">
    <source>
        <dbReference type="ARBA" id="ARBA00023268"/>
    </source>
</evidence>
<dbReference type="Pfam" id="PF08659">
    <property type="entry name" value="KR"/>
    <property type="match status" value="1"/>
</dbReference>
<dbReference type="SMART" id="SM00822">
    <property type="entry name" value="PKS_KR"/>
    <property type="match status" value="1"/>
</dbReference>
<dbReference type="Gene3D" id="3.40.366.10">
    <property type="entry name" value="Malonyl-Coenzyme A Acyl Carrier Protein, domain 2"/>
    <property type="match status" value="1"/>
</dbReference>
<keyword evidence="2" id="KW-0597">Phosphoprotein</keyword>
<dbReference type="InterPro" id="IPR006162">
    <property type="entry name" value="Ppantetheine_attach_site"/>
</dbReference>
<dbReference type="InterPro" id="IPR013968">
    <property type="entry name" value="PKS_KR"/>
</dbReference>
<evidence type="ECO:0000313" key="8">
    <source>
        <dbReference type="Proteomes" id="UP001599756"/>
    </source>
</evidence>
<dbReference type="SMART" id="SM01294">
    <property type="entry name" value="PKS_PP_betabranch"/>
    <property type="match status" value="1"/>
</dbReference>
<dbReference type="InterPro" id="IPR041618">
    <property type="entry name" value="PKS_DE"/>
</dbReference>
<dbReference type="RefSeq" id="WP_381843479.1">
    <property type="nucleotide sequence ID" value="NZ_JBHYTS010000117.1"/>
</dbReference>
<accession>A0ABW6HGN9</accession>
<feature type="domain" description="Carrier" evidence="6">
    <location>
        <begin position="649"/>
        <end position="724"/>
    </location>
</feature>
<dbReference type="Gene3D" id="3.30.70.3290">
    <property type="match status" value="1"/>
</dbReference>
<dbReference type="PROSITE" id="PS00012">
    <property type="entry name" value="PHOSPHOPANTETHEINE"/>
    <property type="match status" value="1"/>
</dbReference>
<protein>
    <submittedName>
        <fullName evidence="7">SDR family NAD(P)-dependent oxidoreductase</fullName>
    </submittedName>
</protein>
<keyword evidence="8" id="KW-1185">Reference proteome</keyword>
<dbReference type="InterPro" id="IPR036736">
    <property type="entry name" value="ACP-like_sf"/>
</dbReference>
<dbReference type="Pfam" id="PF18369">
    <property type="entry name" value="PKS_DE"/>
    <property type="match status" value="1"/>
</dbReference>
<dbReference type="InterPro" id="IPR036291">
    <property type="entry name" value="NAD(P)-bd_dom_sf"/>
</dbReference>
<dbReference type="InterPro" id="IPR020806">
    <property type="entry name" value="PKS_PP-bd"/>
</dbReference>
<evidence type="ECO:0000256" key="3">
    <source>
        <dbReference type="ARBA" id="ARBA00022679"/>
    </source>
</evidence>
<dbReference type="SUPFAM" id="SSF51735">
    <property type="entry name" value="NAD(P)-binding Rossmann-fold domains"/>
    <property type="match status" value="2"/>
</dbReference>
<dbReference type="InterPro" id="IPR001227">
    <property type="entry name" value="Ac_transferase_dom_sf"/>
</dbReference>
<keyword evidence="4" id="KW-0045">Antibiotic biosynthesis</keyword>
<keyword evidence="5" id="KW-0511">Multifunctional enzyme</keyword>
<dbReference type="CDD" id="cd08952">
    <property type="entry name" value="KR_1_SDR_x"/>
    <property type="match status" value="1"/>
</dbReference>
<dbReference type="Proteomes" id="UP001599756">
    <property type="component" value="Unassembled WGS sequence"/>
</dbReference>
<dbReference type="PROSITE" id="PS50075">
    <property type="entry name" value="CARRIER"/>
    <property type="match status" value="1"/>
</dbReference>